<dbReference type="RefSeq" id="WP_189330785.1">
    <property type="nucleotide sequence ID" value="NZ_AP023356.1"/>
</dbReference>
<proteinExistence type="predicted"/>
<feature type="domain" description="DUF7691" evidence="1">
    <location>
        <begin position="6"/>
        <end position="154"/>
    </location>
</feature>
<dbReference type="EMBL" id="AP023356">
    <property type="protein sequence ID" value="BCJ39908.1"/>
    <property type="molecule type" value="Genomic_DNA"/>
</dbReference>
<evidence type="ECO:0000313" key="2">
    <source>
        <dbReference type="EMBL" id="BCJ39908.1"/>
    </source>
</evidence>
<sequence length="155" mass="16286">MSYTLELWAAPVDELAARLGAGGADDDPAGKQATPAQLDIVASWLAVAGRPIDSVQHSSAAGDWFEDDVIGGPIAGHLGADLAGHLLSRPLAGLTWDEFPSVGWVRNAEIHAALTGRARADLPDPDTDEGDVVRTVIDALERVMESGQDLVTYYG</sequence>
<name>A0ABM7LKY4_9ACTN</name>
<dbReference type="Proteomes" id="UP000676967">
    <property type="component" value="Chromosome"/>
</dbReference>
<gene>
    <name evidence="2" type="ORF">Aiant_05650</name>
</gene>
<organism evidence="2 3">
    <name type="scientific">Actinoplanes ianthinogenes</name>
    <dbReference type="NCBI Taxonomy" id="122358"/>
    <lineage>
        <taxon>Bacteria</taxon>
        <taxon>Bacillati</taxon>
        <taxon>Actinomycetota</taxon>
        <taxon>Actinomycetes</taxon>
        <taxon>Micromonosporales</taxon>
        <taxon>Micromonosporaceae</taxon>
        <taxon>Actinoplanes</taxon>
    </lineage>
</organism>
<keyword evidence="3" id="KW-1185">Reference proteome</keyword>
<accession>A0ABM7LKY4</accession>
<evidence type="ECO:0000259" key="1">
    <source>
        <dbReference type="Pfam" id="PF24740"/>
    </source>
</evidence>
<reference evidence="2 3" key="1">
    <citation type="submission" date="2020-08" db="EMBL/GenBank/DDBJ databases">
        <title>Whole genome shotgun sequence of Actinoplanes ianthinogenes NBRC 13996.</title>
        <authorList>
            <person name="Komaki H."/>
            <person name="Tamura T."/>
        </authorList>
    </citation>
    <scope>NUCLEOTIDE SEQUENCE [LARGE SCALE GENOMIC DNA]</scope>
    <source>
        <strain evidence="2 3">NBRC 13996</strain>
    </source>
</reference>
<dbReference type="InterPro" id="IPR056108">
    <property type="entry name" value="DUF7691"/>
</dbReference>
<dbReference type="Pfam" id="PF24740">
    <property type="entry name" value="DUF7691"/>
    <property type="match status" value="1"/>
</dbReference>
<protein>
    <recommendedName>
        <fullName evidence="1">DUF7691 domain-containing protein</fullName>
    </recommendedName>
</protein>
<evidence type="ECO:0000313" key="3">
    <source>
        <dbReference type="Proteomes" id="UP000676967"/>
    </source>
</evidence>